<gene>
    <name evidence="3" type="primary">LOC109726033</name>
</gene>
<feature type="transmembrane region" description="Helical" evidence="1">
    <location>
        <begin position="152"/>
        <end position="174"/>
    </location>
</feature>
<accession>A0A6P5GQX2</accession>
<evidence type="ECO:0000256" key="1">
    <source>
        <dbReference type="SAM" id="Phobius"/>
    </source>
</evidence>
<keyword evidence="1" id="KW-0812">Transmembrane</keyword>
<dbReference type="AlphaFoldDB" id="A0A6P5GQX2"/>
<reference evidence="3" key="2">
    <citation type="submission" date="2025-08" db="UniProtKB">
        <authorList>
            <consortium name="RefSeq"/>
        </authorList>
    </citation>
    <scope>IDENTIFICATION</scope>
    <source>
        <tissue evidence="3">Leaf</tissue>
    </source>
</reference>
<feature type="transmembrane region" description="Helical" evidence="1">
    <location>
        <begin position="101"/>
        <end position="120"/>
    </location>
</feature>
<proteinExistence type="predicted"/>
<dbReference type="GeneID" id="109726033"/>
<keyword evidence="1" id="KW-0472">Membrane</keyword>
<evidence type="ECO:0000313" key="2">
    <source>
        <dbReference type="Proteomes" id="UP000515123"/>
    </source>
</evidence>
<keyword evidence="2" id="KW-1185">Reference proteome</keyword>
<keyword evidence="1" id="KW-1133">Transmembrane helix</keyword>
<evidence type="ECO:0000313" key="3">
    <source>
        <dbReference type="RefSeq" id="XP_020111056.1"/>
    </source>
</evidence>
<name>A0A6P5GQX2_ANACO</name>
<dbReference type="OrthoDB" id="737323at2759"/>
<feature type="transmembrane region" description="Helical" evidence="1">
    <location>
        <begin position="237"/>
        <end position="255"/>
    </location>
</feature>
<protein>
    <submittedName>
        <fullName evidence="3">Uncharacterized protein LOC109726033</fullName>
    </submittedName>
</protein>
<sequence length="331" mass="37256">MSKEPPSPMDSSRQFGVAEILREALYLPTRNKKLMLPTMLLAFLTSTFSFIGNSYIPIYPLLLSFFIKLHLLSEKDPNTPQFYDLLLGIKYEAAALLRFDTIFMVFSYILSLLSIMIIVYSSSTTYSKKQLTATDLLLRIKGSWKGPLVTKFYFTLLYVGYSVLSISLIAIPLLKADGSILRIAIFALLGVTARLFYVYLAMVWMVGLVISIVEEGCYGLEALDKAKDVTKGKRMQGYLIAIVFLLGDGVLNVGYIFETTNGGGSHVVNKRGNGLVMFCVYMLLKMFSCMVYSVYYCECKMSQEKENDVARSFTYTRVIDDHTPSVDEQLA</sequence>
<dbReference type="PANTHER" id="PTHR33133">
    <property type="entry name" value="OS08G0107100 PROTEIN-RELATED"/>
    <property type="match status" value="1"/>
</dbReference>
<dbReference type="Proteomes" id="UP000515123">
    <property type="component" value="Linkage group 2"/>
</dbReference>
<organism evidence="2 3">
    <name type="scientific">Ananas comosus</name>
    <name type="common">Pineapple</name>
    <name type="synonym">Ananas ananas</name>
    <dbReference type="NCBI Taxonomy" id="4615"/>
    <lineage>
        <taxon>Eukaryota</taxon>
        <taxon>Viridiplantae</taxon>
        <taxon>Streptophyta</taxon>
        <taxon>Embryophyta</taxon>
        <taxon>Tracheophyta</taxon>
        <taxon>Spermatophyta</taxon>
        <taxon>Magnoliopsida</taxon>
        <taxon>Liliopsida</taxon>
        <taxon>Poales</taxon>
        <taxon>Bromeliaceae</taxon>
        <taxon>Bromelioideae</taxon>
        <taxon>Ananas</taxon>
    </lineage>
</organism>
<feature type="transmembrane region" description="Helical" evidence="1">
    <location>
        <begin position="275"/>
        <end position="295"/>
    </location>
</feature>
<feature type="transmembrane region" description="Helical" evidence="1">
    <location>
        <begin position="40"/>
        <end position="67"/>
    </location>
</feature>
<reference evidence="2" key="1">
    <citation type="journal article" date="2015" name="Nat. Genet.">
        <title>The pineapple genome and the evolution of CAM photosynthesis.</title>
        <authorList>
            <person name="Ming R."/>
            <person name="VanBuren R."/>
            <person name="Wai C.M."/>
            <person name="Tang H."/>
            <person name="Schatz M.C."/>
            <person name="Bowers J.E."/>
            <person name="Lyons E."/>
            <person name="Wang M.L."/>
            <person name="Chen J."/>
            <person name="Biggers E."/>
            <person name="Zhang J."/>
            <person name="Huang L."/>
            <person name="Zhang L."/>
            <person name="Miao W."/>
            <person name="Zhang J."/>
            <person name="Ye Z."/>
            <person name="Miao C."/>
            <person name="Lin Z."/>
            <person name="Wang H."/>
            <person name="Zhou H."/>
            <person name="Yim W.C."/>
            <person name="Priest H.D."/>
            <person name="Zheng C."/>
            <person name="Woodhouse M."/>
            <person name="Edger P.P."/>
            <person name="Guyot R."/>
            <person name="Guo H.B."/>
            <person name="Guo H."/>
            <person name="Zheng G."/>
            <person name="Singh R."/>
            <person name="Sharma A."/>
            <person name="Min X."/>
            <person name="Zheng Y."/>
            <person name="Lee H."/>
            <person name="Gurtowski J."/>
            <person name="Sedlazeck F.J."/>
            <person name="Harkess A."/>
            <person name="McKain M.R."/>
            <person name="Liao Z."/>
            <person name="Fang J."/>
            <person name="Liu J."/>
            <person name="Zhang X."/>
            <person name="Zhang Q."/>
            <person name="Hu W."/>
            <person name="Qin Y."/>
            <person name="Wang K."/>
            <person name="Chen L.Y."/>
            <person name="Shirley N."/>
            <person name="Lin Y.R."/>
            <person name="Liu L.Y."/>
            <person name="Hernandez A.G."/>
            <person name="Wright C.L."/>
            <person name="Bulone V."/>
            <person name="Tuskan G.A."/>
            <person name="Heath K."/>
            <person name="Zee F."/>
            <person name="Moore P.H."/>
            <person name="Sunkar R."/>
            <person name="Leebens-Mack J.H."/>
            <person name="Mockler T."/>
            <person name="Bennetzen J.L."/>
            <person name="Freeling M."/>
            <person name="Sankoff D."/>
            <person name="Paterson A.H."/>
            <person name="Zhu X."/>
            <person name="Yang X."/>
            <person name="Smith J.A."/>
            <person name="Cushman J.C."/>
            <person name="Paull R.E."/>
            <person name="Yu Q."/>
        </authorList>
    </citation>
    <scope>NUCLEOTIDE SEQUENCE [LARGE SCALE GENOMIC DNA]</scope>
    <source>
        <strain evidence="2">cv. F153</strain>
    </source>
</reference>
<dbReference type="PANTHER" id="PTHR33133:SF1">
    <property type="entry name" value="EXPRESSED PROTEIN-RELATED"/>
    <property type="match status" value="1"/>
</dbReference>
<dbReference type="RefSeq" id="XP_020111056.1">
    <property type="nucleotide sequence ID" value="XM_020255467.1"/>
</dbReference>
<feature type="transmembrane region" description="Helical" evidence="1">
    <location>
        <begin position="180"/>
        <end position="200"/>
    </location>
</feature>